<evidence type="ECO:0000256" key="1">
    <source>
        <dbReference type="ARBA" id="ARBA00022690"/>
    </source>
</evidence>
<dbReference type="InterPro" id="IPR018990">
    <property type="entry name" value="Prot_inh_I42_chagasin"/>
</dbReference>
<keyword evidence="2" id="KW-0789">Thiol protease inhibitor</keyword>
<dbReference type="GO" id="GO:0030414">
    <property type="term" value="F:peptidase inhibitor activity"/>
    <property type="evidence" value="ECO:0007669"/>
    <property type="project" value="UniProtKB-KW"/>
</dbReference>
<dbReference type="Proteomes" id="UP001597459">
    <property type="component" value="Unassembled WGS sequence"/>
</dbReference>
<name>A0ABW5NCF8_9FLAO</name>
<keyword evidence="5" id="KW-1185">Reference proteome</keyword>
<evidence type="ECO:0000313" key="4">
    <source>
        <dbReference type="EMBL" id="MFD2592791.1"/>
    </source>
</evidence>
<gene>
    <name evidence="4" type="ORF">ACFSTE_18280</name>
</gene>
<feature type="domain" description="Proteinase inhibitor I42 chagasin" evidence="3">
    <location>
        <begin position="22"/>
        <end position="92"/>
    </location>
</feature>
<evidence type="ECO:0000256" key="2">
    <source>
        <dbReference type="ARBA" id="ARBA00022704"/>
    </source>
</evidence>
<dbReference type="InterPro" id="IPR036331">
    <property type="entry name" value="Chagasin-like_sf"/>
</dbReference>
<dbReference type="EMBL" id="JBHULX010000039">
    <property type="protein sequence ID" value="MFD2592791.1"/>
    <property type="molecule type" value="Genomic_DNA"/>
</dbReference>
<dbReference type="RefSeq" id="WP_378254904.1">
    <property type="nucleotide sequence ID" value="NZ_JBHSJV010000001.1"/>
</dbReference>
<dbReference type="Pfam" id="PF09394">
    <property type="entry name" value="Inhibitor_I42"/>
    <property type="match status" value="1"/>
</dbReference>
<evidence type="ECO:0000313" key="5">
    <source>
        <dbReference type="Proteomes" id="UP001597459"/>
    </source>
</evidence>
<keyword evidence="1 4" id="KW-0646">Protease inhibitor</keyword>
<accession>A0ABW5NCF8</accession>
<dbReference type="SUPFAM" id="SSF141066">
    <property type="entry name" value="ICP-like"/>
    <property type="match status" value="1"/>
</dbReference>
<sequence>MSTTVLSQEEKKAFVLPPIHTKVGEPFSITLEDNPSTGFTQALTKLPAHIALIEDKYFPSSSHLLGAPGTRKFTFVALETGEGTIAFNSIKFTHPKPTVAPRNPMQERFVIVS</sequence>
<evidence type="ECO:0000259" key="3">
    <source>
        <dbReference type="Pfam" id="PF09394"/>
    </source>
</evidence>
<proteinExistence type="predicted"/>
<reference evidence="5" key="1">
    <citation type="journal article" date="2019" name="Int. J. Syst. Evol. Microbiol.">
        <title>The Global Catalogue of Microorganisms (GCM) 10K type strain sequencing project: providing services to taxonomists for standard genome sequencing and annotation.</title>
        <authorList>
            <consortium name="The Broad Institute Genomics Platform"/>
            <consortium name="The Broad Institute Genome Sequencing Center for Infectious Disease"/>
            <person name="Wu L."/>
            <person name="Ma J."/>
        </authorList>
    </citation>
    <scope>NUCLEOTIDE SEQUENCE [LARGE SCALE GENOMIC DNA]</scope>
    <source>
        <strain evidence="5">KCTC 42423</strain>
    </source>
</reference>
<protein>
    <submittedName>
        <fullName evidence="4">Protease inhibitor I42 family protein</fullName>
    </submittedName>
</protein>
<comment type="caution">
    <text evidence="4">The sequence shown here is derived from an EMBL/GenBank/DDBJ whole genome shotgun (WGS) entry which is preliminary data.</text>
</comment>
<dbReference type="Gene3D" id="2.60.40.2020">
    <property type="match status" value="1"/>
</dbReference>
<organism evidence="4 5">
    <name type="scientific">Aquimarina hainanensis</name>
    <dbReference type="NCBI Taxonomy" id="1578017"/>
    <lineage>
        <taxon>Bacteria</taxon>
        <taxon>Pseudomonadati</taxon>
        <taxon>Bacteroidota</taxon>
        <taxon>Flavobacteriia</taxon>
        <taxon>Flavobacteriales</taxon>
        <taxon>Flavobacteriaceae</taxon>
        <taxon>Aquimarina</taxon>
    </lineage>
</organism>